<evidence type="ECO:0000313" key="2">
    <source>
        <dbReference type="Proteomes" id="UP000036045"/>
    </source>
</evidence>
<dbReference type="PATRIC" id="fig|1397.4.peg.2936"/>
<dbReference type="AlphaFoldDB" id="A0A0J1I9K4"/>
<dbReference type="SUPFAM" id="SSF52540">
    <property type="entry name" value="P-loop containing nucleoside triphosphate hydrolases"/>
    <property type="match status" value="1"/>
</dbReference>
<accession>A0A0J1I9K4</accession>
<evidence type="ECO:0000313" key="1">
    <source>
        <dbReference type="EMBL" id="KLV22656.1"/>
    </source>
</evidence>
<reference evidence="1 2" key="1">
    <citation type="submission" date="2015-05" db="EMBL/GenBank/DDBJ databases">
        <title>Whole genome sequence and identification of bacterial endophytes from Costus igneus.</title>
        <authorList>
            <person name="Lee Y.P."/>
            <person name="Gan H.M."/>
            <person name="Eng W."/>
            <person name="Wheatley M.S."/>
            <person name="Caraballo A."/>
            <person name="Polter S."/>
            <person name="Savka M.A."/>
            <person name="Hudson A.O."/>
        </authorList>
    </citation>
    <scope>NUCLEOTIDE SEQUENCE [LARGE SCALE GENOMIC DNA]</scope>
    <source>
        <strain evidence="1 2">RIT379</strain>
    </source>
</reference>
<dbReference type="InterPro" id="IPR027417">
    <property type="entry name" value="P-loop_NTPase"/>
</dbReference>
<dbReference type="OrthoDB" id="1766664at2"/>
<dbReference type="Pfam" id="PF02283">
    <property type="entry name" value="CobU"/>
    <property type="match status" value="1"/>
</dbReference>
<name>A0A0J1I9K4_NIACI</name>
<dbReference type="GO" id="GO:0009236">
    <property type="term" value="P:cobalamin biosynthetic process"/>
    <property type="evidence" value="ECO:0007669"/>
    <property type="project" value="UniProtKB-UniPathway"/>
</dbReference>
<dbReference type="GO" id="GO:0043752">
    <property type="term" value="F:adenosylcobinamide kinase activity"/>
    <property type="evidence" value="ECO:0007669"/>
    <property type="project" value="InterPro"/>
</dbReference>
<gene>
    <name evidence="1" type="ORF">ABW02_20895</name>
</gene>
<dbReference type="Gene3D" id="3.40.50.300">
    <property type="entry name" value="P-loop containing nucleotide triphosphate hydrolases"/>
    <property type="match status" value="1"/>
</dbReference>
<comment type="caution">
    <text evidence="1">The sequence shown here is derived from an EMBL/GenBank/DDBJ whole genome shotgun (WGS) entry which is preliminary data.</text>
</comment>
<organism evidence="1 2">
    <name type="scientific">Niallia circulans</name>
    <name type="common">Bacillus circulans</name>
    <dbReference type="NCBI Taxonomy" id="1397"/>
    <lineage>
        <taxon>Bacteria</taxon>
        <taxon>Bacillati</taxon>
        <taxon>Bacillota</taxon>
        <taxon>Bacilli</taxon>
        <taxon>Bacillales</taxon>
        <taxon>Bacillaceae</taxon>
        <taxon>Niallia</taxon>
    </lineage>
</organism>
<dbReference type="InterPro" id="IPR003203">
    <property type="entry name" value="CobU/CobP"/>
</dbReference>
<keyword evidence="2" id="KW-1185">Reference proteome</keyword>
<dbReference type="UniPathway" id="UPA00148">
    <property type="reaction ID" value="UER00236"/>
</dbReference>
<dbReference type="Proteomes" id="UP000036045">
    <property type="component" value="Unassembled WGS sequence"/>
</dbReference>
<dbReference type="GO" id="GO:0000166">
    <property type="term" value="F:nucleotide binding"/>
    <property type="evidence" value="ECO:0007669"/>
    <property type="project" value="InterPro"/>
</dbReference>
<sequence length="145" mass="17055">MHFITGGSFHGKKSWTVTFAREQGFTEGKVLRLFDEKEINMANNEKGSFYRIEGLEWMIKNRLQEETLEQTVDYIEKLVEALLQWEREENNRCVFIIGSDITKGVVPIDRRDRLWRDATGLIFQRIAAAADRVDVIWYGLNERLK</sequence>
<dbReference type="RefSeq" id="WP_047944192.1">
    <property type="nucleotide sequence ID" value="NZ_JAMAUJ010000011.1"/>
</dbReference>
<proteinExistence type="predicted"/>
<protein>
    <submittedName>
        <fullName evidence="1">Uncharacterized protein</fullName>
    </submittedName>
</protein>
<dbReference type="EMBL" id="LDPH01000029">
    <property type="protein sequence ID" value="KLV22656.1"/>
    <property type="molecule type" value="Genomic_DNA"/>
</dbReference>